<evidence type="ECO:0000313" key="2">
    <source>
        <dbReference type="Proteomes" id="UP000003856"/>
    </source>
</evidence>
<comment type="caution">
    <text evidence="1">The sequence shown here is derived from an EMBL/GenBank/DDBJ whole genome shotgun (WGS) entry which is preliminary data.</text>
</comment>
<dbReference type="PATRIC" id="fig|573060.9.peg.4278"/>
<gene>
    <name evidence="1" type="ORF">AcdelDRAFT_0851</name>
</gene>
<accession>C5T1S1</accession>
<organism evidence="1 2">
    <name type="scientific">Acidovorax delafieldii 2AN</name>
    <dbReference type="NCBI Taxonomy" id="573060"/>
    <lineage>
        <taxon>Bacteria</taxon>
        <taxon>Pseudomonadati</taxon>
        <taxon>Pseudomonadota</taxon>
        <taxon>Betaproteobacteria</taxon>
        <taxon>Burkholderiales</taxon>
        <taxon>Comamonadaceae</taxon>
        <taxon>Acidovorax</taxon>
    </lineage>
</organism>
<reference evidence="1 2" key="1">
    <citation type="submission" date="2009-05" db="EMBL/GenBank/DDBJ databases">
        <title>The draft genome of Acidovorax delafieldii 2AN.</title>
        <authorList>
            <consortium name="US DOE Joint Genome Institute (JGI-PGF)"/>
            <person name="Lucas S."/>
            <person name="Copeland A."/>
            <person name="Lapidus A."/>
            <person name="Glavina del Rio T."/>
            <person name="Tice H."/>
            <person name="Bruce D."/>
            <person name="Goodwin L."/>
            <person name="Pitluck S."/>
            <person name="Larimer F."/>
            <person name="Land M.L."/>
            <person name="Hauser L."/>
            <person name="Shelobolina E.S."/>
            <person name="Picardal F."/>
            <person name="Roden E."/>
            <person name="Emerson D."/>
        </authorList>
    </citation>
    <scope>NUCLEOTIDE SEQUENCE [LARGE SCALE GENOMIC DNA]</scope>
    <source>
        <strain evidence="1 2">2AN</strain>
    </source>
</reference>
<dbReference type="OrthoDB" id="9154126at2"/>
<evidence type="ECO:0000313" key="1">
    <source>
        <dbReference type="EMBL" id="EER61516.1"/>
    </source>
</evidence>
<dbReference type="Proteomes" id="UP000003856">
    <property type="component" value="Unassembled WGS sequence"/>
</dbReference>
<keyword evidence="2" id="KW-1185">Reference proteome</keyword>
<dbReference type="EMBL" id="ACQT01000014">
    <property type="protein sequence ID" value="EER61516.1"/>
    <property type="molecule type" value="Genomic_DNA"/>
</dbReference>
<name>C5T1S1_ACIDE</name>
<proteinExistence type="predicted"/>
<dbReference type="RefSeq" id="WP_005793738.1">
    <property type="nucleotide sequence ID" value="NZ_ACQT01000014.1"/>
</dbReference>
<dbReference type="AlphaFoldDB" id="C5T1S1"/>
<sequence>MGYDTKFSGALKLSRALTLPEAAVILEANEDPDTIPAEDRPARSYMQWVPSETLDHIVYDGNEKFYDYVPWLTWLLAHLKSLGVTATGTLHWSGESAGDTGTIDVLDSDITVRSRKSPAGDPHKPLTLQALQAMAFAALKKPAA</sequence>
<protein>
    <submittedName>
        <fullName evidence="1">Uncharacterized protein</fullName>
    </submittedName>
</protein>